<dbReference type="Proteomes" id="UP000653730">
    <property type="component" value="Unassembled WGS sequence"/>
</dbReference>
<evidence type="ECO:0000256" key="1">
    <source>
        <dbReference type="ARBA" id="ARBA00004571"/>
    </source>
</evidence>
<dbReference type="InterPro" id="IPR012910">
    <property type="entry name" value="Plug_dom"/>
</dbReference>
<dbReference type="EMBL" id="JACVDC010000012">
    <property type="protein sequence ID" value="MBC9795616.1"/>
    <property type="molecule type" value="Genomic_DNA"/>
</dbReference>
<dbReference type="SUPFAM" id="SSF49464">
    <property type="entry name" value="Carboxypeptidase regulatory domain-like"/>
    <property type="match status" value="1"/>
</dbReference>
<comment type="subcellular location">
    <subcellularLocation>
        <location evidence="1 7">Cell outer membrane</location>
        <topology evidence="1 7">Multi-pass membrane protein</topology>
    </subcellularLocation>
</comment>
<dbReference type="AlphaFoldDB" id="A0A926JQQ6"/>
<keyword evidence="8" id="KW-0732">Signal</keyword>
<dbReference type="Gene3D" id="2.40.170.20">
    <property type="entry name" value="TonB-dependent receptor, beta-barrel domain"/>
    <property type="match status" value="1"/>
</dbReference>
<dbReference type="Pfam" id="PF07715">
    <property type="entry name" value="Plug"/>
    <property type="match status" value="1"/>
</dbReference>
<dbReference type="SUPFAM" id="SSF56935">
    <property type="entry name" value="Porins"/>
    <property type="match status" value="1"/>
</dbReference>
<organism evidence="10 11">
    <name type="scientific">Sinomicrobium weinanense</name>
    <dbReference type="NCBI Taxonomy" id="2842200"/>
    <lineage>
        <taxon>Bacteria</taxon>
        <taxon>Pseudomonadati</taxon>
        <taxon>Bacteroidota</taxon>
        <taxon>Flavobacteriia</taxon>
        <taxon>Flavobacteriales</taxon>
        <taxon>Flavobacteriaceae</taxon>
        <taxon>Sinomicrobium</taxon>
    </lineage>
</organism>
<keyword evidence="11" id="KW-1185">Reference proteome</keyword>
<dbReference type="InterPro" id="IPR039426">
    <property type="entry name" value="TonB-dep_rcpt-like"/>
</dbReference>
<evidence type="ECO:0000256" key="7">
    <source>
        <dbReference type="PROSITE-ProRule" id="PRU01360"/>
    </source>
</evidence>
<feature type="signal peptide" evidence="8">
    <location>
        <begin position="1"/>
        <end position="25"/>
    </location>
</feature>
<evidence type="ECO:0000313" key="10">
    <source>
        <dbReference type="EMBL" id="MBC9795616.1"/>
    </source>
</evidence>
<evidence type="ECO:0000256" key="2">
    <source>
        <dbReference type="ARBA" id="ARBA00022448"/>
    </source>
</evidence>
<keyword evidence="4 7" id="KW-0812">Transmembrane</keyword>
<dbReference type="RefSeq" id="WP_187964787.1">
    <property type="nucleotide sequence ID" value="NZ_JACVDC010000012.1"/>
</dbReference>
<keyword evidence="3 7" id="KW-1134">Transmembrane beta strand</keyword>
<comment type="similarity">
    <text evidence="7">Belongs to the TonB-dependent receptor family.</text>
</comment>
<evidence type="ECO:0000256" key="4">
    <source>
        <dbReference type="ARBA" id="ARBA00022692"/>
    </source>
</evidence>
<evidence type="ECO:0000256" key="5">
    <source>
        <dbReference type="ARBA" id="ARBA00023136"/>
    </source>
</evidence>
<keyword evidence="5 7" id="KW-0472">Membrane</keyword>
<name>A0A926JQQ6_9FLAO</name>
<dbReference type="InterPro" id="IPR008969">
    <property type="entry name" value="CarboxyPept-like_regulatory"/>
</dbReference>
<evidence type="ECO:0000259" key="9">
    <source>
        <dbReference type="Pfam" id="PF07715"/>
    </source>
</evidence>
<protein>
    <submittedName>
        <fullName evidence="10">TonB-dependent receptor plug domain-containing protein</fullName>
    </submittedName>
</protein>
<dbReference type="Gene3D" id="2.170.130.10">
    <property type="entry name" value="TonB-dependent receptor, plug domain"/>
    <property type="match status" value="1"/>
</dbReference>
<evidence type="ECO:0000256" key="6">
    <source>
        <dbReference type="ARBA" id="ARBA00023237"/>
    </source>
</evidence>
<dbReference type="Gene3D" id="2.60.40.1120">
    <property type="entry name" value="Carboxypeptidase-like, regulatory domain"/>
    <property type="match status" value="1"/>
</dbReference>
<keyword evidence="6 7" id="KW-0998">Cell outer membrane</keyword>
<proteinExistence type="inferred from homology"/>
<accession>A0A926JQQ6</accession>
<evidence type="ECO:0000256" key="8">
    <source>
        <dbReference type="SAM" id="SignalP"/>
    </source>
</evidence>
<dbReference type="PROSITE" id="PS52016">
    <property type="entry name" value="TONB_DEPENDENT_REC_3"/>
    <property type="match status" value="1"/>
</dbReference>
<feature type="chain" id="PRO_5037392512" evidence="8">
    <location>
        <begin position="26"/>
        <end position="846"/>
    </location>
</feature>
<evidence type="ECO:0000256" key="3">
    <source>
        <dbReference type="ARBA" id="ARBA00022452"/>
    </source>
</evidence>
<dbReference type="InterPro" id="IPR037066">
    <property type="entry name" value="Plug_dom_sf"/>
</dbReference>
<dbReference type="InterPro" id="IPR036942">
    <property type="entry name" value="Beta-barrel_TonB_sf"/>
</dbReference>
<dbReference type="Pfam" id="PF13715">
    <property type="entry name" value="CarbopepD_reg_2"/>
    <property type="match status" value="1"/>
</dbReference>
<sequence length="846" mass="95738">MPIKTELVKLLTCFLLLCLSSSLFAQKKDPLSLILPVLENRFHVKFSYSDADIAPYRVITPNLSEQLPLILSKIEAQTALVFEKLDERYYVITRKGGEVCISLKDATTGEPVSGATVEVIGSTRATVTDSLGNFHFPNVPSDAVLHLRSMGYKTIDLPVAGWMGMPCKSLLFHPEYQRLDEVVVQQYLTTGLQKKMDGSVSISTEKFGILPGLAEPDILHTIQALPGVESINETVSNINIRGGSHDQNLILWDGIKMYQSGHFFGLISAFNPYLTRDVSVIKNGTSAQYGDGVSGTIDMHSENTVNDSFTGGAGFNLISVDAFARIPLNKKLAVHLSARRSATDFISSPTYNSYFQRVFQDSKITDIHNQEVSEDIEREEDFFFYDTSLKVLYDPNEKHKIRANATLFNNSLLYNESTVSTSESKESSLDQQNLAFGGSIESQWSDRFTSLLTGYYTRYDLDAVNYTLFTDQRLLLNNEVLESGVKLHTNYRLSNALNVSNGYQFYEVGITNTDDINIPRFRTKQKDVIRNHALFSEVNYQSPEQKTFIRAGVRLNYIGKFDKFIVEPRLNIRQKLSRYIAVEFQGETRSQVTNQVIDLQRDFLGVEKRRWILANNSDLPVTMSKQISLGINYNKRSFYTGLEGFYKTVDGITTSGQEFQNQGQFLRTSGNYTSKGLEFLINKKAGKYSTWLSYTYAINDYEFGDLDPSRFPNNLDIRHSVSFAGTYIMKNLKLALGLNWHTGKPYTRPREGNEVTERKTGNTINYNSSNSDRLPEFIRADLSSTYNFSISEKVRATLGIAILNVLNKENTLDIYYRLENDQSTEVQQVENLSLGITPNMTFRVFF</sequence>
<evidence type="ECO:0000313" key="11">
    <source>
        <dbReference type="Proteomes" id="UP000653730"/>
    </source>
</evidence>
<feature type="domain" description="TonB-dependent receptor plug" evidence="9">
    <location>
        <begin position="220"/>
        <end position="295"/>
    </location>
</feature>
<gene>
    <name evidence="10" type="ORF">IBL28_06540</name>
</gene>
<reference evidence="10 11" key="1">
    <citation type="submission" date="2020-09" db="EMBL/GenBank/DDBJ databases">
        <title>Sinomicrobium weinanense sp. nov., a halophilic bacteria isolated from saline-alkali soil.</title>
        <authorList>
            <person name="Wu P."/>
            <person name="Ren H."/>
            <person name="Mei Y."/>
            <person name="Liang Y."/>
            <person name="Chen Z."/>
        </authorList>
    </citation>
    <scope>NUCLEOTIDE SEQUENCE [LARGE SCALE GENOMIC DNA]</scope>
    <source>
        <strain evidence="10 11">FJxs</strain>
    </source>
</reference>
<keyword evidence="2 7" id="KW-0813">Transport</keyword>
<dbReference type="GO" id="GO:0009279">
    <property type="term" value="C:cell outer membrane"/>
    <property type="evidence" value="ECO:0007669"/>
    <property type="project" value="UniProtKB-SubCell"/>
</dbReference>
<keyword evidence="10" id="KW-0675">Receptor</keyword>
<comment type="caution">
    <text evidence="10">The sequence shown here is derived from an EMBL/GenBank/DDBJ whole genome shotgun (WGS) entry which is preliminary data.</text>
</comment>